<gene>
    <name evidence="4" type="ORF">N7517_010688</name>
</gene>
<dbReference type="AlphaFoldDB" id="A0A9W9UTJ9"/>
<reference evidence="4" key="1">
    <citation type="submission" date="2022-12" db="EMBL/GenBank/DDBJ databases">
        <authorList>
            <person name="Petersen C."/>
        </authorList>
    </citation>
    <scope>NUCLEOTIDE SEQUENCE</scope>
    <source>
        <strain evidence="4">IBT 3081</strain>
    </source>
</reference>
<organism evidence="4 5">
    <name type="scientific">Penicillium concentricum</name>
    <dbReference type="NCBI Taxonomy" id="293559"/>
    <lineage>
        <taxon>Eukaryota</taxon>
        <taxon>Fungi</taxon>
        <taxon>Dikarya</taxon>
        <taxon>Ascomycota</taxon>
        <taxon>Pezizomycotina</taxon>
        <taxon>Eurotiomycetes</taxon>
        <taxon>Eurotiomycetidae</taxon>
        <taxon>Eurotiales</taxon>
        <taxon>Aspergillaceae</taxon>
        <taxon>Penicillium</taxon>
    </lineage>
</organism>
<sequence>MQDIGIDSLTAVLTRNHLAELTGLTLPAKIVFDHPNLKALGQFLLPKLLEAATDLSPAPTVAVVEGSVAAPVIFGWNTATIEKGCLDPQLRFDNAIQVAACPKAIFITGVTGFVGAFLLHELLELNIIAYCLVRADDVIQATQRLVRILEGYGLWKESYMPLINPVVGDLTQPLLGLDEEAFEKLAGRVDAICHTGALVDWMRPLEDYVGPNIISTHEVLRLASRGCCKTIAEQMVAAARWRGAKASVYRLLFVTASTRSGHFRLDRGDFLHNLIVGGIEMGSFSSLNADLSAVLPIDYLCKTITTMVTKGPATVGREYDFINANASSFNTFFKLVSAASGVGEIIHFDEWRERALAWAAAKPTSSLARISAVVDSLTEESAATMFRCLPVDEHVFDTNDCCNPLVDEQFVQKYWQRINAVRVVS</sequence>
<dbReference type="PROSITE" id="PS50075">
    <property type="entry name" value="CARRIER"/>
    <property type="match status" value="1"/>
</dbReference>
<dbReference type="Pfam" id="PF07993">
    <property type="entry name" value="NAD_binding_4"/>
    <property type="match status" value="2"/>
</dbReference>
<dbReference type="GO" id="GO:0016787">
    <property type="term" value="F:hydrolase activity"/>
    <property type="evidence" value="ECO:0007669"/>
    <property type="project" value="UniProtKB-KW"/>
</dbReference>
<dbReference type="EMBL" id="JAPZBT010000006">
    <property type="protein sequence ID" value="KAJ5356079.1"/>
    <property type="molecule type" value="Genomic_DNA"/>
</dbReference>
<dbReference type="RefSeq" id="XP_056574226.1">
    <property type="nucleotide sequence ID" value="XM_056728411.1"/>
</dbReference>
<keyword evidence="5" id="KW-1185">Reference proteome</keyword>
<feature type="domain" description="Carrier" evidence="3">
    <location>
        <begin position="1"/>
        <end position="48"/>
    </location>
</feature>
<dbReference type="PROSITE" id="PS00012">
    <property type="entry name" value="PHOSPHOPANTETHEINE"/>
    <property type="match status" value="1"/>
</dbReference>
<dbReference type="SUPFAM" id="SSF51735">
    <property type="entry name" value="NAD(P)-binding Rossmann-fold domains"/>
    <property type="match status" value="1"/>
</dbReference>
<keyword evidence="4" id="KW-0378">Hydrolase</keyword>
<dbReference type="InterPro" id="IPR009081">
    <property type="entry name" value="PP-bd_ACP"/>
</dbReference>
<dbReference type="GO" id="GO:0016740">
    <property type="term" value="F:transferase activity"/>
    <property type="evidence" value="ECO:0007669"/>
    <property type="project" value="UniProtKB-KW"/>
</dbReference>
<dbReference type="GO" id="GO:0044550">
    <property type="term" value="P:secondary metabolite biosynthetic process"/>
    <property type="evidence" value="ECO:0007669"/>
    <property type="project" value="UniProtKB-ARBA"/>
</dbReference>
<keyword evidence="1" id="KW-0596">Phosphopantetheine</keyword>
<dbReference type="InterPro" id="IPR006162">
    <property type="entry name" value="Ppantetheine_attach_site"/>
</dbReference>
<proteinExistence type="predicted"/>
<evidence type="ECO:0000313" key="4">
    <source>
        <dbReference type="EMBL" id="KAJ5356079.1"/>
    </source>
</evidence>
<reference evidence="4" key="2">
    <citation type="journal article" date="2023" name="IMA Fungus">
        <title>Comparative genomic study of the Penicillium genus elucidates a diverse pangenome and 15 lateral gene transfer events.</title>
        <authorList>
            <person name="Petersen C."/>
            <person name="Sorensen T."/>
            <person name="Nielsen M.R."/>
            <person name="Sondergaard T.E."/>
            <person name="Sorensen J.L."/>
            <person name="Fitzpatrick D.A."/>
            <person name="Frisvad J.C."/>
            <person name="Nielsen K.L."/>
        </authorList>
    </citation>
    <scope>NUCLEOTIDE SEQUENCE</scope>
    <source>
        <strain evidence="4">IBT 3081</strain>
    </source>
</reference>
<dbReference type="InterPro" id="IPR013120">
    <property type="entry name" value="FAR_NAD-bd"/>
</dbReference>
<dbReference type="PANTHER" id="PTHR44845">
    <property type="entry name" value="CARRIER DOMAIN-CONTAINING PROTEIN"/>
    <property type="match status" value="1"/>
</dbReference>
<protein>
    <submittedName>
        <fullName evidence="4">Acyl transferase/acyl hydrolase/lysophospholipase</fullName>
    </submittedName>
</protein>
<dbReference type="Proteomes" id="UP001147752">
    <property type="component" value="Unassembled WGS sequence"/>
</dbReference>
<dbReference type="Gene3D" id="1.10.1200.10">
    <property type="entry name" value="ACP-like"/>
    <property type="match status" value="1"/>
</dbReference>
<dbReference type="InterPro" id="IPR036736">
    <property type="entry name" value="ACP-like_sf"/>
</dbReference>
<accession>A0A9W9UTJ9</accession>
<evidence type="ECO:0000256" key="2">
    <source>
        <dbReference type="ARBA" id="ARBA00022553"/>
    </source>
</evidence>
<dbReference type="OrthoDB" id="5334845at2759"/>
<comment type="caution">
    <text evidence="4">The sequence shown here is derived from an EMBL/GenBank/DDBJ whole genome shotgun (WGS) entry which is preliminary data.</text>
</comment>
<dbReference type="GeneID" id="81467594"/>
<dbReference type="InterPro" id="IPR036291">
    <property type="entry name" value="NAD(P)-bd_dom_sf"/>
</dbReference>
<keyword evidence="4" id="KW-0808">Transferase</keyword>
<dbReference type="SUPFAM" id="SSF47336">
    <property type="entry name" value="ACP-like"/>
    <property type="match status" value="1"/>
</dbReference>
<keyword evidence="2" id="KW-0597">Phosphoprotein</keyword>
<evidence type="ECO:0000313" key="5">
    <source>
        <dbReference type="Proteomes" id="UP001147752"/>
    </source>
</evidence>
<dbReference type="Gene3D" id="3.40.50.720">
    <property type="entry name" value="NAD(P)-binding Rossmann-like Domain"/>
    <property type="match status" value="2"/>
</dbReference>
<dbReference type="Pfam" id="PF00550">
    <property type="entry name" value="PP-binding"/>
    <property type="match status" value="1"/>
</dbReference>
<name>A0A9W9UTJ9_9EURO</name>
<evidence type="ECO:0000259" key="3">
    <source>
        <dbReference type="PROSITE" id="PS50075"/>
    </source>
</evidence>
<evidence type="ECO:0000256" key="1">
    <source>
        <dbReference type="ARBA" id="ARBA00022450"/>
    </source>
</evidence>
<dbReference type="PANTHER" id="PTHR44845:SF6">
    <property type="entry name" value="BETA-ALANINE-ACTIVATING ENZYME"/>
    <property type="match status" value="1"/>
</dbReference>